<dbReference type="InterPro" id="IPR001672">
    <property type="entry name" value="G6P_Isomerase"/>
</dbReference>
<dbReference type="InterPro" id="IPR046348">
    <property type="entry name" value="SIS_dom_sf"/>
</dbReference>
<evidence type="ECO:0000313" key="2">
    <source>
        <dbReference type="Proteomes" id="UP000325849"/>
    </source>
</evidence>
<accession>A0A5N8VIP0</accession>
<proteinExistence type="predicted"/>
<dbReference type="GO" id="GO:0006096">
    <property type="term" value="P:glycolytic process"/>
    <property type="evidence" value="ECO:0007669"/>
    <property type="project" value="InterPro"/>
</dbReference>
<dbReference type="OrthoDB" id="9429665at2"/>
<dbReference type="GO" id="GO:0097367">
    <property type="term" value="F:carbohydrate derivative binding"/>
    <property type="evidence" value="ECO:0007669"/>
    <property type="project" value="InterPro"/>
</dbReference>
<dbReference type="Pfam" id="PF00342">
    <property type="entry name" value="PGI"/>
    <property type="match status" value="1"/>
</dbReference>
<name>A0A5N8VIP0_9ACTN</name>
<dbReference type="PROSITE" id="PS51463">
    <property type="entry name" value="P_GLUCOSE_ISOMERASE_3"/>
    <property type="match status" value="1"/>
</dbReference>
<comment type="caution">
    <text evidence="1">The sequence shown here is derived from an EMBL/GenBank/DDBJ whole genome shotgun (WGS) entry which is preliminary data.</text>
</comment>
<protein>
    <submittedName>
        <fullName evidence="1">Uncharacterized protein</fullName>
    </submittedName>
</protein>
<dbReference type="EMBL" id="VJZD01000123">
    <property type="protein sequence ID" value="MPY34676.1"/>
    <property type="molecule type" value="Genomic_DNA"/>
</dbReference>
<reference evidence="1 2" key="1">
    <citation type="submission" date="2019-07" db="EMBL/GenBank/DDBJ databases">
        <title>New species of Amycolatopsis and Streptomyces.</title>
        <authorList>
            <person name="Duangmal K."/>
            <person name="Teo W.F.A."/>
            <person name="Lipun K."/>
        </authorList>
    </citation>
    <scope>NUCLEOTIDE SEQUENCE [LARGE SCALE GENOMIC DNA]</scope>
    <source>
        <strain evidence="1 2">NBRC 109810</strain>
    </source>
</reference>
<dbReference type="Gene3D" id="1.10.1390.10">
    <property type="match status" value="1"/>
</dbReference>
<organism evidence="1 2">
    <name type="scientific">Streptomyces adustus</name>
    <dbReference type="NCBI Taxonomy" id="1609272"/>
    <lineage>
        <taxon>Bacteria</taxon>
        <taxon>Bacillati</taxon>
        <taxon>Actinomycetota</taxon>
        <taxon>Actinomycetes</taxon>
        <taxon>Kitasatosporales</taxon>
        <taxon>Streptomycetaceae</taxon>
        <taxon>Streptomyces</taxon>
    </lineage>
</organism>
<sequence length="62" mass="6803">MAGQHLLAYDTQRIDSFDQWGVEPGKVLAAAIIPELQSVTGPELGHDSSANALIRHYRTLKD</sequence>
<dbReference type="AlphaFoldDB" id="A0A5N8VIP0"/>
<dbReference type="SUPFAM" id="SSF53697">
    <property type="entry name" value="SIS domain"/>
    <property type="match status" value="1"/>
</dbReference>
<dbReference type="GO" id="GO:0006094">
    <property type="term" value="P:gluconeogenesis"/>
    <property type="evidence" value="ECO:0007669"/>
    <property type="project" value="InterPro"/>
</dbReference>
<keyword evidence="2" id="KW-1185">Reference proteome</keyword>
<dbReference type="GO" id="GO:0004347">
    <property type="term" value="F:glucose-6-phosphate isomerase activity"/>
    <property type="evidence" value="ECO:0007669"/>
    <property type="project" value="InterPro"/>
</dbReference>
<dbReference type="Proteomes" id="UP000325849">
    <property type="component" value="Unassembled WGS sequence"/>
</dbReference>
<dbReference type="InterPro" id="IPR023096">
    <property type="entry name" value="G6P_Isomerase_C"/>
</dbReference>
<gene>
    <name evidence="1" type="ORF">FNH09_26570</name>
</gene>
<evidence type="ECO:0000313" key="1">
    <source>
        <dbReference type="EMBL" id="MPY34676.1"/>
    </source>
</evidence>